<sequence length="128" mass="14820">MPMDVYHRIHASVSFRNAWFCFIYLICLFGMILCFFVPITIHQEYSGYWQVDTFVFYVPLEDASFVVEGDVFLANQKCERVQLSYDTVLTGVLEAKTICPKDTSTKVSIHSGTYTLLEILIQKWKGEL</sequence>
<dbReference type="Proteomes" id="UP000886725">
    <property type="component" value="Unassembled WGS sequence"/>
</dbReference>
<reference evidence="2" key="1">
    <citation type="submission" date="2020-10" db="EMBL/GenBank/DDBJ databases">
        <authorList>
            <person name="Gilroy R."/>
        </authorList>
    </citation>
    <scope>NUCLEOTIDE SEQUENCE</scope>
    <source>
        <strain evidence="2">CHK165-10780</strain>
    </source>
</reference>
<evidence type="ECO:0000313" key="2">
    <source>
        <dbReference type="EMBL" id="HIQ65398.1"/>
    </source>
</evidence>
<evidence type="ECO:0000256" key="1">
    <source>
        <dbReference type="SAM" id="Phobius"/>
    </source>
</evidence>
<comment type="caution">
    <text evidence="2">The sequence shown here is derived from an EMBL/GenBank/DDBJ whole genome shotgun (WGS) entry which is preliminary data.</text>
</comment>
<protein>
    <submittedName>
        <fullName evidence="2">Uncharacterized protein</fullName>
    </submittedName>
</protein>
<name>A0A9D0Z2S6_9FIRM</name>
<keyword evidence="1" id="KW-0812">Transmembrane</keyword>
<accession>A0A9D0Z2S6</accession>
<gene>
    <name evidence="2" type="ORF">IAC85_06650</name>
</gene>
<evidence type="ECO:0000313" key="3">
    <source>
        <dbReference type="Proteomes" id="UP000886725"/>
    </source>
</evidence>
<proteinExistence type="predicted"/>
<keyword evidence="1" id="KW-1133">Transmembrane helix</keyword>
<dbReference type="EMBL" id="DVFU01000129">
    <property type="protein sequence ID" value="HIQ65398.1"/>
    <property type="molecule type" value="Genomic_DNA"/>
</dbReference>
<keyword evidence="1" id="KW-0472">Membrane</keyword>
<feature type="transmembrane region" description="Helical" evidence="1">
    <location>
        <begin position="21"/>
        <end position="41"/>
    </location>
</feature>
<reference evidence="2" key="2">
    <citation type="journal article" date="2021" name="PeerJ">
        <title>Extensive microbial diversity within the chicken gut microbiome revealed by metagenomics and culture.</title>
        <authorList>
            <person name="Gilroy R."/>
            <person name="Ravi A."/>
            <person name="Getino M."/>
            <person name="Pursley I."/>
            <person name="Horton D.L."/>
            <person name="Alikhan N.F."/>
            <person name="Baker D."/>
            <person name="Gharbi K."/>
            <person name="Hall N."/>
            <person name="Watson M."/>
            <person name="Adriaenssens E.M."/>
            <person name="Foster-Nyarko E."/>
            <person name="Jarju S."/>
            <person name="Secka A."/>
            <person name="Antonio M."/>
            <person name="Oren A."/>
            <person name="Chaudhuri R.R."/>
            <person name="La Ragione R."/>
            <person name="Hildebrand F."/>
            <person name="Pallen M.J."/>
        </authorList>
    </citation>
    <scope>NUCLEOTIDE SEQUENCE</scope>
    <source>
        <strain evidence="2">CHK165-10780</strain>
    </source>
</reference>
<organism evidence="2 3">
    <name type="scientific">Candidatus Faecenecus gallistercoris</name>
    <dbReference type="NCBI Taxonomy" id="2840793"/>
    <lineage>
        <taxon>Bacteria</taxon>
        <taxon>Bacillati</taxon>
        <taxon>Bacillota</taxon>
        <taxon>Bacillota incertae sedis</taxon>
        <taxon>Candidatus Faecenecus</taxon>
    </lineage>
</organism>
<dbReference type="AlphaFoldDB" id="A0A9D0Z2S6"/>